<protein>
    <submittedName>
        <fullName evidence="3">Transposon Ty3-I Gag-Pol poly</fullName>
    </submittedName>
</protein>
<dbReference type="Gene3D" id="3.10.10.10">
    <property type="entry name" value="HIV Type 1 Reverse Transcriptase, subunit A, domain 1"/>
    <property type="match status" value="1"/>
</dbReference>
<gene>
    <name evidence="3" type="ORF">PACLA_8A032431</name>
</gene>
<dbReference type="AlphaFoldDB" id="A0A6S7H805"/>
<dbReference type="PANTHER" id="PTHR37984">
    <property type="entry name" value="PROTEIN CBG26694"/>
    <property type="match status" value="1"/>
</dbReference>
<dbReference type="InterPro" id="IPR000477">
    <property type="entry name" value="RT_dom"/>
</dbReference>
<feature type="domain" description="Reverse transcriptase" evidence="1">
    <location>
        <begin position="11"/>
        <end position="99"/>
    </location>
</feature>
<dbReference type="GO" id="GO:0003824">
    <property type="term" value="F:catalytic activity"/>
    <property type="evidence" value="ECO:0007669"/>
    <property type="project" value="UniProtKB-KW"/>
</dbReference>
<dbReference type="OrthoDB" id="6756070at2759"/>
<dbReference type="InterPro" id="IPR043128">
    <property type="entry name" value="Rev_trsase/Diguanyl_cyclase"/>
</dbReference>
<evidence type="ECO:0000313" key="4">
    <source>
        <dbReference type="Proteomes" id="UP001152795"/>
    </source>
</evidence>
<dbReference type="EMBL" id="CACRXK020003498">
    <property type="protein sequence ID" value="CAB3999030.1"/>
    <property type="molecule type" value="Genomic_DNA"/>
</dbReference>
<dbReference type="SUPFAM" id="SSF56672">
    <property type="entry name" value="DNA/RNA polymerases"/>
    <property type="match status" value="1"/>
</dbReference>
<dbReference type="InterPro" id="IPR050951">
    <property type="entry name" value="Retrovirus_Pol_polyprotein"/>
</dbReference>
<dbReference type="FunFam" id="3.30.70.270:FF:000003">
    <property type="entry name" value="Transposon Ty3-G Gag-Pol polyprotein"/>
    <property type="match status" value="1"/>
</dbReference>
<dbReference type="CDD" id="cd01647">
    <property type="entry name" value="RT_LTR"/>
    <property type="match status" value="1"/>
</dbReference>
<dbReference type="PANTHER" id="PTHR37984:SF11">
    <property type="entry name" value="INTEGRASE CATALYTIC DOMAIN-CONTAINING PROTEIN"/>
    <property type="match status" value="1"/>
</dbReference>
<keyword evidence="4" id="KW-1185">Reference proteome</keyword>
<organism evidence="3 4">
    <name type="scientific">Paramuricea clavata</name>
    <name type="common">Red gorgonian</name>
    <name type="synonym">Violescent sea-whip</name>
    <dbReference type="NCBI Taxonomy" id="317549"/>
    <lineage>
        <taxon>Eukaryota</taxon>
        <taxon>Metazoa</taxon>
        <taxon>Cnidaria</taxon>
        <taxon>Anthozoa</taxon>
        <taxon>Octocorallia</taxon>
        <taxon>Malacalcyonacea</taxon>
        <taxon>Plexauridae</taxon>
        <taxon>Paramuricea</taxon>
    </lineage>
</organism>
<dbReference type="Pfam" id="PF00078">
    <property type="entry name" value="RVT_1"/>
    <property type="match status" value="1"/>
</dbReference>
<dbReference type="InterPro" id="IPR043502">
    <property type="entry name" value="DNA/RNA_pol_sf"/>
</dbReference>
<reference evidence="3" key="1">
    <citation type="submission" date="2020-04" db="EMBL/GenBank/DDBJ databases">
        <authorList>
            <person name="Alioto T."/>
            <person name="Alioto T."/>
            <person name="Gomez Garrido J."/>
        </authorList>
    </citation>
    <scope>NUCLEOTIDE SEQUENCE</scope>
    <source>
        <strain evidence="3">A484AB</strain>
    </source>
</reference>
<dbReference type="FunFam" id="3.10.20.370:FF:000001">
    <property type="entry name" value="Retrovirus-related Pol polyprotein from transposon 17.6-like protein"/>
    <property type="match status" value="1"/>
</dbReference>
<comment type="caution">
    <text evidence="3">The sequence shown here is derived from an EMBL/GenBank/DDBJ whole genome shotgun (WGS) entry which is preliminary data.</text>
</comment>
<evidence type="ECO:0000313" key="3">
    <source>
        <dbReference type="EMBL" id="CAB3999030.1"/>
    </source>
</evidence>
<accession>A0A6S7H805</accession>
<name>A0A6S7H805_PARCT</name>
<feature type="domain" description="Reverse transcriptase/retrotransposon-derived protein RNase H-like" evidence="2">
    <location>
        <begin position="163"/>
        <end position="263"/>
    </location>
</feature>
<dbReference type="Pfam" id="PF17919">
    <property type="entry name" value="RT_RNaseH_2"/>
    <property type="match status" value="1"/>
</dbReference>
<sequence>MKLRVTTTFATHEGLKRYKRLNFGRNSAAEIFQNVIQTTFQDIDGCINISDDILVFAKTQHEHDMTLESVLQRANENNLRFNGDKCEFDKPSITFYGHVFSKQGISPCPKKIEAIKSLKPPANVSELRSYLGMITYCGRFIQDLATLTAPLRKLTKKDIKYEWKESQQRAFDTLQERLNEKTTLSYFDPSKDTKLIVDASPTGLAAILIQNTPSQNDETVVAYGSRALTEVEQRYSQTEREAFAIVFGCEHFRLFLYGIHFTIYTDHKPLFIAESTTPKAMTLQQIREATQNDPTLQHAAHIIQKNLWHTLDTTTFSKDTDIDIRELKLLCNIKDELTVSNDKNIILRDTRIVIPKSLRADAIRLAHVRHTKA</sequence>
<evidence type="ECO:0000259" key="1">
    <source>
        <dbReference type="Pfam" id="PF00078"/>
    </source>
</evidence>
<dbReference type="FunFam" id="3.30.70.270:FF:000026">
    <property type="entry name" value="Transposon Ty3-G Gag-Pol polyprotein"/>
    <property type="match status" value="1"/>
</dbReference>
<evidence type="ECO:0000259" key="2">
    <source>
        <dbReference type="Pfam" id="PF17919"/>
    </source>
</evidence>
<dbReference type="Gene3D" id="3.30.70.270">
    <property type="match status" value="2"/>
</dbReference>
<dbReference type="Proteomes" id="UP001152795">
    <property type="component" value="Unassembled WGS sequence"/>
</dbReference>
<dbReference type="InterPro" id="IPR041577">
    <property type="entry name" value="RT_RNaseH_2"/>
</dbReference>
<dbReference type="CDD" id="cd09274">
    <property type="entry name" value="RNase_HI_RT_Ty3"/>
    <property type="match status" value="1"/>
</dbReference>
<proteinExistence type="predicted"/>